<proteinExistence type="predicted"/>
<dbReference type="AlphaFoldDB" id="A0A1H9JYR5"/>
<dbReference type="GO" id="GO:0016787">
    <property type="term" value="F:hydrolase activity"/>
    <property type="evidence" value="ECO:0007669"/>
    <property type="project" value="UniProtKB-KW"/>
</dbReference>
<feature type="domain" description="Alpha/beta hydrolase fold-5" evidence="3">
    <location>
        <begin position="96"/>
        <end position="256"/>
    </location>
</feature>
<dbReference type="STRING" id="402600.SAMN05216188_106214"/>
<dbReference type="Pfam" id="PF12695">
    <property type="entry name" value="Abhydrolase_5"/>
    <property type="match status" value="1"/>
</dbReference>
<feature type="region of interest" description="Disordered" evidence="1">
    <location>
        <begin position="271"/>
        <end position="301"/>
    </location>
</feature>
<feature type="transmembrane region" description="Helical" evidence="2">
    <location>
        <begin position="7"/>
        <end position="27"/>
    </location>
</feature>
<dbReference type="RefSeq" id="WP_177221129.1">
    <property type="nucleotide sequence ID" value="NZ_FOFR01000006.1"/>
</dbReference>
<protein>
    <submittedName>
        <fullName evidence="4">Alpha/beta hydrolase family protein</fullName>
    </submittedName>
</protein>
<gene>
    <name evidence="4" type="ORF">SAMN05216188_106214</name>
</gene>
<feature type="transmembrane region" description="Helical" evidence="2">
    <location>
        <begin position="58"/>
        <end position="79"/>
    </location>
</feature>
<dbReference type="InterPro" id="IPR029058">
    <property type="entry name" value="AB_hydrolase_fold"/>
</dbReference>
<organism evidence="4 5">
    <name type="scientific">Lentzea xinjiangensis</name>
    <dbReference type="NCBI Taxonomy" id="402600"/>
    <lineage>
        <taxon>Bacteria</taxon>
        <taxon>Bacillati</taxon>
        <taxon>Actinomycetota</taxon>
        <taxon>Actinomycetes</taxon>
        <taxon>Pseudonocardiales</taxon>
        <taxon>Pseudonocardiaceae</taxon>
        <taxon>Lentzea</taxon>
    </lineage>
</organism>
<keyword evidence="4" id="KW-0378">Hydrolase</keyword>
<feature type="transmembrane region" description="Helical" evidence="2">
    <location>
        <begin position="33"/>
        <end position="51"/>
    </location>
</feature>
<dbReference type="InterPro" id="IPR029059">
    <property type="entry name" value="AB_hydrolase_5"/>
</dbReference>
<reference evidence="5" key="1">
    <citation type="submission" date="2016-10" db="EMBL/GenBank/DDBJ databases">
        <authorList>
            <person name="Varghese N."/>
            <person name="Submissions S."/>
        </authorList>
    </citation>
    <scope>NUCLEOTIDE SEQUENCE [LARGE SCALE GENOMIC DNA]</scope>
    <source>
        <strain evidence="5">CGMCC 4.3525</strain>
    </source>
</reference>
<evidence type="ECO:0000313" key="4">
    <source>
        <dbReference type="EMBL" id="SEQ91948.1"/>
    </source>
</evidence>
<keyword evidence="2" id="KW-0812">Transmembrane</keyword>
<keyword evidence="2" id="KW-0472">Membrane</keyword>
<evidence type="ECO:0000256" key="2">
    <source>
        <dbReference type="SAM" id="Phobius"/>
    </source>
</evidence>
<evidence type="ECO:0000259" key="3">
    <source>
        <dbReference type="Pfam" id="PF12695"/>
    </source>
</evidence>
<dbReference type="Proteomes" id="UP000199352">
    <property type="component" value="Unassembled WGS sequence"/>
</dbReference>
<sequence length="301" mass="31108">MTWLRRAAAAACVVVPLVLLVAGWGAITSGHPAHPVLLGVVVAAGAGLAFWRRTWPVVAFTAVLLAPVVYLQPFAATVVGDDETVLRPDGPVRAGLVFRPGARVDHRAYLPLLRRVAAQGFLVVVVEEPLHIALLGGDTAGLRARHPEVPVWAVGGHSLGGVAAARDALADTSVRGLVLWASYPVDDLSGRNGLTAWSIHGGQDGFTTPADIAESRALLPAGTRFRLVPGAVHAFFGDYGDQPGDGTPSTSRAEAQEEIVAHTVAALVSASGPPAARPAPLRPAAPAANRGEPSPTGRAWS</sequence>
<evidence type="ECO:0000256" key="1">
    <source>
        <dbReference type="SAM" id="MobiDB-lite"/>
    </source>
</evidence>
<evidence type="ECO:0000313" key="5">
    <source>
        <dbReference type="Proteomes" id="UP000199352"/>
    </source>
</evidence>
<accession>A0A1H9JYR5</accession>
<keyword evidence="2" id="KW-1133">Transmembrane helix</keyword>
<dbReference type="EMBL" id="FOFR01000006">
    <property type="protein sequence ID" value="SEQ91948.1"/>
    <property type="molecule type" value="Genomic_DNA"/>
</dbReference>
<name>A0A1H9JYR5_9PSEU</name>
<dbReference type="SUPFAM" id="SSF53474">
    <property type="entry name" value="alpha/beta-Hydrolases"/>
    <property type="match status" value="1"/>
</dbReference>
<dbReference type="Gene3D" id="3.40.50.1820">
    <property type="entry name" value="alpha/beta hydrolase"/>
    <property type="match status" value="1"/>
</dbReference>
<keyword evidence="5" id="KW-1185">Reference proteome</keyword>